<comment type="caution">
    <text evidence="2">The sequence shown here is derived from an EMBL/GenBank/DDBJ whole genome shotgun (WGS) entry which is preliminary data.</text>
</comment>
<proteinExistence type="predicted"/>
<dbReference type="InterPro" id="IPR045584">
    <property type="entry name" value="Pilin-like"/>
</dbReference>
<evidence type="ECO:0000256" key="1">
    <source>
        <dbReference type="SAM" id="Phobius"/>
    </source>
</evidence>
<evidence type="ECO:0000313" key="2">
    <source>
        <dbReference type="EMBL" id="MCV2883292.1"/>
    </source>
</evidence>
<dbReference type="Proteomes" id="UP001652504">
    <property type="component" value="Unassembled WGS sequence"/>
</dbReference>
<evidence type="ECO:0000313" key="3">
    <source>
        <dbReference type="Proteomes" id="UP001652504"/>
    </source>
</evidence>
<dbReference type="EMBL" id="JAOWKX010000001">
    <property type="protein sequence ID" value="MCV2883292.1"/>
    <property type="molecule type" value="Genomic_DNA"/>
</dbReference>
<dbReference type="SUPFAM" id="SSF54523">
    <property type="entry name" value="Pili subunits"/>
    <property type="match status" value="1"/>
</dbReference>
<feature type="transmembrane region" description="Helical" evidence="1">
    <location>
        <begin position="12"/>
        <end position="32"/>
    </location>
</feature>
<keyword evidence="3" id="KW-1185">Reference proteome</keyword>
<protein>
    <submittedName>
        <fullName evidence="2">Prepilin-type N-terminal cleavage/methylation domain-containing protein</fullName>
    </submittedName>
</protein>
<dbReference type="NCBIfam" id="TIGR02532">
    <property type="entry name" value="IV_pilin_GFxxxE"/>
    <property type="match status" value="1"/>
</dbReference>
<dbReference type="Pfam" id="PF07963">
    <property type="entry name" value="N_methyl"/>
    <property type="match status" value="1"/>
</dbReference>
<name>A0ABT3A3V7_9ALTE</name>
<keyword evidence="1" id="KW-0812">Transmembrane</keyword>
<dbReference type="InterPro" id="IPR012902">
    <property type="entry name" value="N_methyl_site"/>
</dbReference>
<reference evidence="2 3" key="1">
    <citation type="submission" date="2022-10" db="EMBL/GenBank/DDBJ databases">
        <title>Aestuariibacter sp. AA17 isolated from Montipora capitata coral fragment.</title>
        <authorList>
            <person name="Emsley S.A."/>
            <person name="Pfannmuller K.M."/>
            <person name="Loughran R.M."/>
            <person name="Shlafstein M."/>
            <person name="Papke E."/>
            <person name="Saw J.H."/>
            <person name="Ushijima B."/>
            <person name="Videau P."/>
        </authorList>
    </citation>
    <scope>NUCLEOTIDE SEQUENCE [LARGE SCALE GENOMIC DNA]</scope>
    <source>
        <strain evidence="2 3">AA17</strain>
    </source>
</reference>
<organism evidence="2 3">
    <name type="scientific">Fluctibacter corallii</name>
    <dbReference type="NCBI Taxonomy" id="2984329"/>
    <lineage>
        <taxon>Bacteria</taxon>
        <taxon>Pseudomonadati</taxon>
        <taxon>Pseudomonadota</taxon>
        <taxon>Gammaproteobacteria</taxon>
        <taxon>Alteromonadales</taxon>
        <taxon>Alteromonadaceae</taxon>
        <taxon>Fluctibacter</taxon>
    </lineage>
</organism>
<keyword evidence="1" id="KW-1133">Transmembrane helix</keyword>
<keyword evidence="1" id="KW-0472">Membrane</keyword>
<accession>A0ABT3A3V7</accession>
<gene>
    <name evidence="2" type="ORF">OE749_01105</name>
</gene>
<sequence length="225" mass="25838">MRSNGFTLVEMLITVAILMMVMLTGSYAYKLFSSSWERQSQRDNMVQNQALEIRRIHQVLSGIVSLGFYSDDISGLYLEGQQERLISVTRNGLFHDDEPVIFELFVDRTSQNAELVYREVRFSASPLFAEQKSIEFENVHRFQLSLDAVAFSYYGWESLLAKNGLDSTASRSPQKQWFNAYNSVRSQLLPELMLLHIQTPEGEVNINVALPIETEKLLDTYDSVF</sequence>
<dbReference type="RefSeq" id="WP_263710491.1">
    <property type="nucleotide sequence ID" value="NZ_JAOWKX010000001.1"/>
</dbReference>